<evidence type="ECO:0000256" key="4">
    <source>
        <dbReference type="ARBA" id="ARBA00022741"/>
    </source>
</evidence>
<keyword evidence="5" id="KW-0418">Kinase</keyword>
<dbReference type="SUPFAM" id="SSF55785">
    <property type="entry name" value="PYP-like sensor domain (PAS domain)"/>
    <property type="match status" value="1"/>
</dbReference>
<dbReference type="SUPFAM" id="SSF47384">
    <property type="entry name" value="Homodimeric domain of signal transducing histidine kinase"/>
    <property type="match status" value="1"/>
</dbReference>
<evidence type="ECO:0000256" key="3">
    <source>
        <dbReference type="ARBA" id="ARBA00022679"/>
    </source>
</evidence>
<evidence type="ECO:0000256" key="7">
    <source>
        <dbReference type="ARBA" id="ARBA00023012"/>
    </source>
</evidence>
<dbReference type="GO" id="GO:0007234">
    <property type="term" value="P:osmosensory signaling via phosphorelay pathway"/>
    <property type="evidence" value="ECO:0007669"/>
    <property type="project" value="TreeGrafter"/>
</dbReference>
<feature type="compositionally biased region" description="Pro residues" evidence="8">
    <location>
        <begin position="296"/>
        <end position="310"/>
    </location>
</feature>
<keyword evidence="3" id="KW-0808">Transferase</keyword>
<dbReference type="GO" id="GO:0030295">
    <property type="term" value="F:protein kinase activator activity"/>
    <property type="evidence" value="ECO:0007669"/>
    <property type="project" value="TreeGrafter"/>
</dbReference>
<dbReference type="InterPro" id="IPR003661">
    <property type="entry name" value="HisK_dim/P_dom"/>
</dbReference>
<dbReference type="Pfam" id="PF00512">
    <property type="entry name" value="HisKA"/>
    <property type="match status" value="1"/>
</dbReference>
<dbReference type="Proteomes" id="UP001141619">
    <property type="component" value="Unassembled WGS sequence"/>
</dbReference>
<evidence type="ECO:0000256" key="6">
    <source>
        <dbReference type="ARBA" id="ARBA00022840"/>
    </source>
</evidence>
<evidence type="ECO:0000256" key="5">
    <source>
        <dbReference type="ARBA" id="ARBA00022777"/>
    </source>
</evidence>
<dbReference type="Gene3D" id="3.30.450.20">
    <property type="entry name" value="PAS domain"/>
    <property type="match status" value="1"/>
</dbReference>
<evidence type="ECO:0000256" key="1">
    <source>
        <dbReference type="ARBA" id="ARBA00000085"/>
    </source>
</evidence>
<reference evidence="10" key="2">
    <citation type="journal article" date="2023" name="Syst. Appl. Microbiol.">
        <title>Govania unica gen. nov., sp. nov., a rare biosphere bacterium that represents a novel family in the class Alphaproteobacteria.</title>
        <authorList>
            <person name="Vandamme P."/>
            <person name="Peeters C."/>
            <person name="Hettiarachchi A."/>
            <person name="Cnockaert M."/>
            <person name="Carlier A."/>
        </authorList>
    </citation>
    <scope>NUCLEOTIDE SEQUENCE</scope>
    <source>
        <strain evidence="10">LMG 31809</strain>
    </source>
</reference>
<dbReference type="EMBL" id="JANWOI010000004">
    <property type="protein sequence ID" value="MDA5194974.1"/>
    <property type="molecule type" value="Genomic_DNA"/>
</dbReference>
<dbReference type="CDD" id="cd00082">
    <property type="entry name" value="HisKA"/>
    <property type="match status" value="1"/>
</dbReference>
<keyword evidence="6" id="KW-0067">ATP-binding</keyword>
<dbReference type="RefSeq" id="WP_274944680.1">
    <property type="nucleotide sequence ID" value="NZ_JANWOI010000004.1"/>
</dbReference>
<dbReference type="Gene3D" id="1.10.287.130">
    <property type="match status" value="1"/>
</dbReference>
<feature type="domain" description="Signal transduction histidine kinase dimerisation/phosphoacceptor" evidence="9">
    <location>
        <begin position="317"/>
        <end position="385"/>
    </location>
</feature>
<accession>A0A9X3Z8J2</accession>
<evidence type="ECO:0000313" key="11">
    <source>
        <dbReference type="Proteomes" id="UP001141619"/>
    </source>
</evidence>
<keyword evidence="11" id="KW-1185">Reference proteome</keyword>
<dbReference type="GO" id="GO:0000155">
    <property type="term" value="F:phosphorelay sensor kinase activity"/>
    <property type="evidence" value="ECO:0007669"/>
    <property type="project" value="InterPro"/>
</dbReference>
<dbReference type="SMART" id="SM00388">
    <property type="entry name" value="HisKA"/>
    <property type="match status" value="1"/>
</dbReference>
<dbReference type="InterPro" id="IPR035965">
    <property type="entry name" value="PAS-like_dom_sf"/>
</dbReference>
<evidence type="ECO:0000313" key="10">
    <source>
        <dbReference type="EMBL" id="MDA5194974.1"/>
    </source>
</evidence>
<keyword evidence="7" id="KW-0902">Two-component regulatory system</keyword>
<feature type="region of interest" description="Disordered" evidence="8">
    <location>
        <begin position="288"/>
        <end position="311"/>
    </location>
</feature>
<keyword evidence="4" id="KW-0547">Nucleotide-binding</keyword>
<sequence>MRGVDTKLRKLLELVEDRSDRGRGLLFRHICDLFFHGPLPPESGDRAALLDILRILRPRVDLSVRRGLAGHLYSMERPPEPLLKLLITEDPTVADLLLDFAALPDSLLRDIAKTGTPHMTARLLARPDLAPEVRRLLSDAQTEPTTEVPQVSSPLVMPDFMPDLLPVRETLDHAVSHQDQLDDFTRASSDWRWETNREGGLTFVSPEAAEIFGMPTPSILGQKLGDLLTDRSHALENHLASWRPFDGLTLESRTRPQSRTWKLSGVPAFDRITGRFLGYRGIAVTEPGHHEGPAIKPIPMPSPRTKPSPVAPALSQSVTETLQTLSHEIRTPLNAIIGFSELIELGAWGPINDDYKDCLRRIQAAGHHLNEFVGEILEDARLRRDTEAPKLRSVIVAQLIRTAIEAVNRHATVRAIKVVAAENALETITVTEPQIMERCIVRLIRCAIAETTDGSVITVATCNKPDGSIDITILPSALTRRDTKSLSYGIDPLNADPATALQSLRFAQIQTLASRINATVDTTPMGFTLKLPAADASRDSEGPTPALRTLAQLMASGLNR</sequence>
<name>A0A9X3Z8J2_9PROT</name>
<evidence type="ECO:0000259" key="9">
    <source>
        <dbReference type="SMART" id="SM00388"/>
    </source>
</evidence>
<evidence type="ECO:0000256" key="2">
    <source>
        <dbReference type="ARBA" id="ARBA00012438"/>
    </source>
</evidence>
<dbReference type="AlphaFoldDB" id="A0A9X3Z8J2"/>
<dbReference type="PANTHER" id="PTHR42878:SF7">
    <property type="entry name" value="SENSOR HISTIDINE KINASE GLRK"/>
    <property type="match status" value="1"/>
</dbReference>
<dbReference type="GO" id="GO:0000156">
    <property type="term" value="F:phosphorelay response regulator activity"/>
    <property type="evidence" value="ECO:0007669"/>
    <property type="project" value="TreeGrafter"/>
</dbReference>
<proteinExistence type="predicted"/>
<dbReference type="EC" id="2.7.13.3" evidence="2"/>
<comment type="catalytic activity">
    <reaction evidence="1">
        <text>ATP + protein L-histidine = ADP + protein N-phospho-L-histidine.</text>
        <dbReference type="EC" id="2.7.13.3"/>
    </reaction>
</comment>
<dbReference type="InterPro" id="IPR050351">
    <property type="entry name" value="BphY/WalK/GraS-like"/>
</dbReference>
<comment type="caution">
    <text evidence="10">The sequence shown here is derived from an EMBL/GenBank/DDBJ whole genome shotgun (WGS) entry which is preliminary data.</text>
</comment>
<dbReference type="GO" id="GO:0005524">
    <property type="term" value="F:ATP binding"/>
    <property type="evidence" value="ECO:0007669"/>
    <property type="project" value="UniProtKB-KW"/>
</dbReference>
<gene>
    <name evidence="10" type="ORF">NYP16_13525</name>
</gene>
<dbReference type="InterPro" id="IPR036097">
    <property type="entry name" value="HisK_dim/P_sf"/>
</dbReference>
<reference evidence="10" key="1">
    <citation type="submission" date="2022-08" db="EMBL/GenBank/DDBJ databases">
        <authorList>
            <person name="Vandamme P."/>
            <person name="Hettiarachchi A."/>
            <person name="Peeters C."/>
            <person name="Cnockaert M."/>
            <person name="Carlier A."/>
        </authorList>
    </citation>
    <scope>NUCLEOTIDE SEQUENCE</scope>
    <source>
        <strain evidence="10">LMG 31809</strain>
    </source>
</reference>
<dbReference type="PANTHER" id="PTHR42878">
    <property type="entry name" value="TWO-COMPONENT HISTIDINE KINASE"/>
    <property type="match status" value="1"/>
</dbReference>
<evidence type="ECO:0000256" key="8">
    <source>
        <dbReference type="SAM" id="MobiDB-lite"/>
    </source>
</evidence>
<protein>
    <recommendedName>
        <fullName evidence="2">histidine kinase</fullName>
        <ecNumber evidence="2">2.7.13.3</ecNumber>
    </recommendedName>
</protein>
<organism evidence="10 11">
    <name type="scientific">Govanella unica</name>
    <dbReference type="NCBI Taxonomy" id="2975056"/>
    <lineage>
        <taxon>Bacteria</taxon>
        <taxon>Pseudomonadati</taxon>
        <taxon>Pseudomonadota</taxon>
        <taxon>Alphaproteobacteria</taxon>
        <taxon>Emcibacterales</taxon>
        <taxon>Govanellaceae</taxon>
        <taxon>Govanella</taxon>
    </lineage>
</organism>